<comment type="caution">
    <text evidence="15">The sequence shown here is derived from an EMBL/GenBank/DDBJ whole genome shotgun (WGS) entry which is preliminary data.</text>
</comment>
<comment type="subcellular location">
    <subcellularLocation>
        <location evidence="1 14">Cell membrane</location>
        <topology evidence="1 14">Multi-pass membrane protein</topology>
    </subcellularLocation>
</comment>
<keyword evidence="8 14" id="KW-1133">Transmembrane helix</keyword>
<dbReference type="HAMAP" id="MF_01006">
    <property type="entry name" value="Undec_diphosphatase"/>
    <property type="match status" value="1"/>
</dbReference>
<dbReference type="RefSeq" id="WP_277577402.1">
    <property type="nucleotide sequence ID" value="NZ_JANRMI010000002.1"/>
</dbReference>
<gene>
    <name evidence="14" type="primary">uppP</name>
    <name evidence="15" type="ORF">NWE73_06095</name>
</gene>
<dbReference type="Proteomes" id="UP001152321">
    <property type="component" value="Unassembled WGS sequence"/>
</dbReference>
<evidence type="ECO:0000256" key="10">
    <source>
        <dbReference type="ARBA" id="ARBA00023251"/>
    </source>
</evidence>
<comment type="similarity">
    <text evidence="2 14">Belongs to the UppP family.</text>
</comment>
<feature type="transmembrane region" description="Helical" evidence="14">
    <location>
        <begin position="240"/>
        <end position="257"/>
    </location>
</feature>
<evidence type="ECO:0000256" key="5">
    <source>
        <dbReference type="ARBA" id="ARBA00022475"/>
    </source>
</evidence>
<comment type="function">
    <text evidence="14">Catalyzes the dephosphorylation of undecaprenyl diphosphate (UPP). Confers resistance to bacitracin.</text>
</comment>
<proteinExistence type="inferred from homology"/>
<evidence type="ECO:0000313" key="16">
    <source>
        <dbReference type="Proteomes" id="UP001152321"/>
    </source>
</evidence>
<keyword evidence="6 14" id="KW-0812">Transmembrane</keyword>
<evidence type="ECO:0000256" key="13">
    <source>
        <dbReference type="ARBA" id="ARBA00047594"/>
    </source>
</evidence>
<keyword evidence="10 14" id="KW-0046">Antibiotic resistance</keyword>
<accession>A0ABT6DGD7</accession>
<sequence length="263" mass="29015">MSYLHSIILGIIEGITEFLPISSTGHMVIASSIMGINESDFTKAFEVIIQFGAILSVLVLYWRRFLPNWGFYKKLFVAFLPTAIIGFAAKHVVDQLLESVQVVAWSLILGGFVLVWSDKIFAHLTAVGRKTSDLTYKDSVKLGLFQSIAMIPGVSRSGATIMGGLFLGMQKKEAAEFSFFLAVPTMAAATLYKLLKIYKTIQPEQIGILAMGTFVSFVVAMLAIKFFMGIVTKYGFRGFGYYRIVLGVVILVLIYSGHQLHLG</sequence>
<dbReference type="InterPro" id="IPR003824">
    <property type="entry name" value="UppP"/>
</dbReference>
<dbReference type="EC" id="3.6.1.27" evidence="3 14"/>
<dbReference type="NCBIfam" id="NF001389">
    <property type="entry name" value="PRK00281.1-2"/>
    <property type="match status" value="1"/>
</dbReference>
<protein>
    <recommendedName>
        <fullName evidence="4 14">Undecaprenyl-diphosphatase</fullName>
        <ecNumber evidence="3 14">3.6.1.27</ecNumber>
    </recommendedName>
    <alternativeName>
        <fullName evidence="12 14">Bacitracin resistance protein</fullName>
    </alternativeName>
    <alternativeName>
        <fullName evidence="11 14">Undecaprenyl pyrophosphate phosphatase</fullName>
    </alternativeName>
</protein>
<comment type="catalytic activity">
    <reaction evidence="13 14">
        <text>di-trans,octa-cis-undecaprenyl diphosphate + H2O = di-trans,octa-cis-undecaprenyl phosphate + phosphate + H(+)</text>
        <dbReference type="Rhea" id="RHEA:28094"/>
        <dbReference type="ChEBI" id="CHEBI:15377"/>
        <dbReference type="ChEBI" id="CHEBI:15378"/>
        <dbReference type="ChEBI" id="CHEBI:43474"/>
        <dbReference type="ChEBI" id="CHEBI:58405"/>
        <dbReference type="ChEBI" id="CHEBI:60392"/>
        <dbReference type="EC" id="3.6.1.27"/>
    </reaction>
</comment>
<keyword evidence="14" id="KW-0961">Cell wall biogenesis/degradation</keyword>
<feature type="transmembrane region" description="Helical" evidence="14">
    <location>
        <begin position="99"/>
        <end position="121"/>
    </location>
</feature>
<evidence type="ECO:0000256" key="3">
    <source>
        <dbReference type="ARBA" id="ARBA00012374"/>
    </source>
</evidence>
<dbReference type="EMBL" id="JANRMI010000002">
    <property type="protein sequence ID" value="MDG0815924.1"/>
    <property type="molecule type" value="Genomic_DNA"/>
</dbReference>
<dbReference type="Pfam" id="PF02673">
    <property type="entry name" value="BacA"/>
    <property type="match status" value="1"/>
</dbReference>
<feature type="transmembrane region" description="Helical" evidence="14">
    <location>
        <begin position="207"/>
        <end position="228"/>
    </location>
</feature>
<evidence type="ECO:0000256" key="9">
    <source>
        <dbReference type="ARBA" id="ARBA00023136"/>
    </source>
</evidence>
<dbReference type="GO" id="GO:0050380">
    <property type="term" value="F:undecaprenyl-diphosphatase activity"/>
    <property type="evidence" value="ECO:0007669"/>
    <property type="project" value="UniProtKB-EC"/>
</dbReference>
<evidence type="ECO:0000256" key="12">
    <source>
        <dbReference type="ARBA" id="ARBA00032932"/>
    </source>
</evidence>
<evidence type="ECO:0000256" key="7">
    <source>
        <dbReference type="ARBA" id="ARBA00022801"/>
    </source>
</evidence>
<feature type="transmembrane region" description="Helical" evidence="14">
    <location>
        <begin position="177"/>
        <end position="195"/>
    </location>
</feature>
<dbReference type="PANTHER" id="PTHR30622">
    <property type="entry name" value="UNDECAPRENYL-DIPHOSPHATASE"/>
    <property type="match status" value="1"/>
</dbReference>
<keyword evidence="9 14" id="KW-0472">Membrane</keyword>
<keyword evidence="14" id="KW-0133">Cell shape</keyword>
<keyword evidence="5 14" id="KW-1003">Cell membrane</keyword>
<comment type="miscellaneous">
    <text evidence="14">Bacitracin is thought to be involved in the inhibition of peptidoglycan synthesis by sequestering undecaprenyl diphosphate, thereby reducing the pool of lipid carrier available.</text>
</comment>
<evidence type="ECO:0000256" key="6">
    <source>
        <dbReference type="ARBA" id="ARBA00022692"/>
    </source>
</evidence>
<evidence type="ECO:0000313" key="15">
    <source>
        <dbReference type="EMBL" id="MDG0815924.1"/>
    </source>
</evidence>
<keyword evidence="7 14" id="KW-0378">Hydrolase</keyword>
<evidence type="ECO:0000256" key="8">
    <source>
        <dbReference type="ARBA" id="ARBA00022989"/>
    </source>
</evidence>
<evidence type="ECO:0000256" key="2">
    <source>
        <dbReference type="ARBA" id="ARBA00010621"/>
    </source>
</evidence>
<evidence type="ECO:0000256" key="4">
    <source>
        <dbReference type="ARBA" id="ARBA00021581"/>
    </source>
</evidence>
<dbReference type="NCBIfam" id="TIGR00753">
    <property type="entry name" value="undec_PP_bacA"/>
    <property type="match status" value="1"/>
</dbReference>
<dbReference type="NCBIfam" id="NF001390">
    <property type="entry name" value="PRK00281.1-4"/>
    <property type="match status" value="1"/>
</dbReference>
<evidence type="ECO:0000256" key="11">
    <source>
        <dbReference type="ARBA" id="ARBA00032707"/>
    </source>
</evidence>
<feature type="transmembrane region" description="Helical" evidence="14">
    <location>
        <begin position="44"/>
        <end position="63"/>
    </location>
</feature>
<feature type="transmembrane region" description="Helical" evidence="14">
    <location>
        <begin position="75"/>
        <end position="93"/>
    </location>
</feature>
<feature type="transmembrane region" description="Helical" evidence="14">
    <location>
        <begin position="142"/>
        <end position="165"/>
    </location>
</feature>
<name>A0ABT6DGD7_9BACT</name>
<reference evidence="15" key="1">
    <citation type="submission" date="2022-08" db="EMBL/GenBank/DDBJ databases">
        <title>Novel Bdellovibrio Species Isolated from Svalbard: Designation Bdellovibrio svalbardensis.</title>
        <authorList>
            <person name="Mitchell R.J."/>
            <person name="Choi S.Y."/>
        </authorList>
    </citation>
    <scope>NUCLEOTIDE SEQUENCE</scope>
    <source>
        <strain evidence="15">PAP01</strain>
    </source>
</reference>
<dbReference type="PANTHER" id="PTHR30622:SF3">
    <property type="entry name" value="UNDECAPRENYL-DIPHOSPHATASE"/>
    <property type="match status" value="1"/>
</dbReference>
<keyword evidence="14" id="KW-0573">Peptidoglycan synthesis</keyword>
<evidence type="ECO:0000256" key="14">
    <source>
        <dbReference type="HAMAP-Rule" id="MF_01006"/>
    </source>
</evidence>
<organism evidence="15 16">
    <name type="scientific">Bdellovibrio svalbardensis</name>
    <dbReference type="NCBI Taxonomy" id="2972972"/>
    <lineage>
        <taxon>Bacteria</taxon>
        <taxon>Pseudomonadati</taxon>
        <taxon>Bdellovibrionota</taxon>
        <taxon>Bdellovibrionia</taxon>
        <taxon>Bdellovibrionales</taxon>
        <taxon>Pseudobdellovibrionaceae</taxon>
        <taxon>Bdellovibrio</taxon>
    </lineage>
</organism>
<evidence type="ECO:0000256" key="1">
    <source>
        <dbReference type="ARBA" id="ARBA00004651"/>
    </source>
</evidence>
<keyword evidence="16" id="KW-1185">Reference proteome</keyword>